<comment type="caution">
    <text evidence="2">The sequence shown here is derived from an EMBL/GenBank/DDBJ whole genome shotgun (WGS) entry which is preliminary data.</text>
</comment>
<feature type="compositionally biased region" description="Basic residues" evidence="1">
    <location>
        <begin position="7"/>
        <end position="27"/>
    </location>
</feature>
<evidence type="ECO:0000313" key="3">
    <source>
        <dbReference type="Proteomes" id="UP000607653"/>
    </source>
</evidence>
<evidence type="ECO:0000313" key="2">
    <source>
        <dbReference type="EMBL" id="DAD26028.1"/>
    </source>
</evidence>
<feature type="region of interest" description="Disordered" evidence="1">
    <location>
        <begin position="1"/>
        <end position="42"/>
    </location>
</feature>
<proteinExistence type="predicted"/>
<dbReference type="AlphaFoldDB" id="A0A822Y8V6"/>
<sequence>MNENHQKKEHQCKRRREERKRKRKRRVNCTLSPAPITFIKPD</sequence>
<reference evidence="2 3" key="1">
    <citation type="journal article" date="2020" name="Mol. Biol. Evol.">
        <title>Distinct Expression and Methylation Patterns for Genes with Different Fates following a Single Whole-Genome Duplication in Flowering Plants.</title>
        <authorList>
            <person name="Shi T."/>
            <person name="Rahmani R.S."/>
            <person name="Gugger P.F."/>
            <person name="Wang M."/>
            <person name="Li H."/>
            <person name="Zhang Y."/>
            <person name="Li Z."/>
            <person name="Wang Q."/>
            <person name="Van de Peer Y."/>
            <person name="Marchal K."/>
            <person name="Chen J."/>
        </authorList>
    </citation>
    <scope>NUCLEOTIDE SEQUENCE [LARGE SCALE GENOMIC DNA]</scope>
    <source>
        <tissue evidence="2">Leaf</tissue>
    </source>
</reference>
<dbReference type="Proteomes" id="UP000607653">
    <property type="component" value="Unassembled WGS sequence"/>
</dbReference>
<keyword evidence="3" id="KW-1185">Reference proteome</keyword>
<dbReference type="EMBL" id="DUZY01000002">
    <property type="protein sequence ID" value="DAD26028.1"/>
    <property type="molecule type" value="Genomic_DNA"/>
</dbReference>
<name>A0A822Y8V6_NELNU</name>
<accession>A0A822Y8V6</accession>
<organism evidence="2 3">
    <name type="scientific">Nelumbo nucifera</name>
    <name type="common">Sacred lotus</name>
    <dbReference type="NCBI Taxonomy" id="4432"/>
    <lineage>
        <taxon>Eukaryota</taxon>
        <taxon>Viridiplantae</taxon>
        <taxon>Streptophyta</taxon>
        <taxon>Embryophyta</taxon>
        <taxon>Tracheophyta</taxon>
        <taxon>Spermatophyta</taxon>
        <taxon>Magnoliopsida</taxon>
        <taxon>Proteales</taxon>
        <taxon>Nelumbonaceae</taxon>
        <taxon>Nelumbo</taxon>
    </lineage>
</organism>
<gene>
    <name evidence="2" type="ORF">HUJ06_027496</name>
</gene>
<protein>
    <submittedName>
        <fullName evidence="2">Uncharacterized protein</fullName>
    </submittedName>
</protein>
<evidence type="ECO:0000256" key="1">
    <source>
        <dbReference type="SAM" id="MobiDB-lite"/>
    </source>
</evidence>